<protein>
    <submittedName>
        <fullName evidence="3">DUF4872 domain-containing protein</fullName>
    </submittedName>
</protein>
<dbReference type="Proteomes" id="UP000444316">
    <property type="component" value="Unassembled WGS sequence"/>
</dbReference>
<evidence type="ECO:0000313" key="4">
    <source>
        <dbReference type="Proteomes" id="UP000444316"/>
    </source>
</evidence>
<dbReference type="Pfam" id="PF16169">
    <property type="entry name" value="DUF4872"/>
    <property type="match status" value="1"/>
</dbReference>
<organism evidence="3 4">
    <name type="scientific">Duganella fentianensis</name>
    <dbReference type="NCBI Taxonomy" id="2692177"/>
    <lineage>
        <taxon>Bacteria</taxon>
        <taxon>Pseudomonadati</taxon>
        <taxon>Pseudomonadota</taxon>
        <taxon>Betaproteobacteria</taxon>
        <taxon>Burkholderiales</taxon>
        <taxon>Oxalobacteraceae</taxon>
        <taxon>Telluria group</taxon>
        <taxon>Duganella</taxon>
    </lineage>
</organism>
<dbReference type="RefSeq" id="WP_161035642.1">
    <property type="nucleotide sequence ID" value="NZ_WWCL01000003.1"/>
</dbReference>
<name>A0A845HXX1_9BURK</name>
<comment type="caution">
    <text evidence="3">The sequence shown here is derived from an EMBL/GenBank/DDBJ whole genome shotgun (WGS) entry which is preliminary data.</text>
</comment>
<dbReference type="AlphaFoldDB" id="A0A845HXX1"/>
<keyword evidence="4" id="KW-1185">Reference proteome</keyword>
<feature type="domain" description="DUF4872" evidence="2">
    <location>
        <begin position="158"/>
        <end position="328"/>
    </location>
</feature>
<sequence>MTSMLIPDFQPYKGAHCETVATGSLLKAIGIDLSEPMLFGLGEGLSFVFLNLATLPLPFIGGRVQPFDLTTALCQNLGVVCHATETSSRTKAWINLEKTIHGRVPVGLQLDAYYLDYFSNPFHFAGHFVAVYGIDSDSVWVVDTTQQGTTHQVARRRIEEARFARGPMAARARSWTITRSDQMMDLPAAIRKAIRSNAAAYLTPAFKGASHLGIRKLSTSLPKWLQISRAPDQDLAQTALLMEKAGTGGSLFRNFYRDFLIESLGHLDQGKELVDRAAEQFGASAHNWAKVAELIQVAGEERKVEPLREASIICKEIAELEVAAMRLLAHL</sequence>
<dbReference type="Pfam" id="PF14399">
    <property type="entry name" value="BtrH_N"/>
    <property type="match status" value="1"/>
</dbReference>
<feature type="domain" description="Butirosin biosynthesis protein H N-terminal" evidence="1">
    <location>
        <begin position="16"/>
        <end position="144"/>
    </location>
</feature>
<gene>
    <name evidence="3" type="ORF">GTP23_13370</name>
</gene>
<evidence type="ECO:0000259" key="1">
    <source>
        <dbReference type="Pfam" id="PF14399"/>
    </source>
</evidence>
<dbReference type="InterPro" id="IPR032369">
    <property type="entry name" value="DUF4872"/>
</dbReference>
<accession>A0A845HXX1</accession>
<evidence type="ECO:0000259" key="2">
    <source>
        <dbReference type="Pfam" id="PF16169"/>
    </source>
</evidence>
<dbReference type="EMBL" id="WWCL01000003">
    <property type="protein sequence ID" value="MYN46040.1"/>
    <property type="molecule type" value="Genomic_DNA"/>
</dbReference>
<dbReference type="InterPro" id="IPR026935">
    <property type="entry name" value="BtrH_N"/>
</dbReference>
<reference evidence="3" key="1">
    <citation type="submission" date="2019-12" db="EMBL/GenBank/DDBJ databases">
        <title>Novel species isolated from a subtropical stream in China.</title>
        <authorList>
            <person name="Lu H."/>
        </authorList>
    </citation>
    <scope>NUCLEOTIDE SEQUENCE [LARGE SCALE GENOMIC DNA]</scope>
    <source>
        <strain evidence="3">FT93W</strain>
    </source>
</reference>
<evidence type="ECO:0000313" key="3">
    <source>
        <dbReference type="EMBL" id="MYN46040.1"/>
    </source>
</evidence>
<proteinExistence type="predicted"/>